<dbReference type="Proteomes" id="UP000634229">
    <property type="component" value="Unassembled WGS sequence"/>
</dbReference>
<keyword evidence="4 8" id="KW-0732">Signal</keyword>
<evidence type="ECO:0000313" key="10">
    <source>
        <dbReference type="EMBL" id="MBL1102556.1"/>
    </source>
</evidence>
<evidence type="ECO:0000256" key="3">
    <source>
        <dbReference type="ARBA" id="ARBA00022525"/>
    </source>
</evidence>
<dbReference type="PROSITE" id="PS51884">
    <property type="entry name" value="CHAPLIN"/>
    <property type="match status" value="1"/>
</dbReference>
<evidence type="ECO:0000256" key="7">
    <source>
        <dbReference type="PROSITE-ProRule" id="PRU01232"/>
    </source>
</evidence>
<evidence type="ECO:0000313" key="11">
    <source>
        <dbReference type="Proteomes" id="UP000634229"/>
    </source>
</evidence>
<dbReference type="InterPro" id="IPR005528">
    <property type="entry name" value="ChpA-H"/>
</dbReference>
<gene>
    <name evidence="10" type="ORF">JK363_39370</name>
</gene>
<feature type="chain" id="PRO_5046975271" evidence="8">
    <location>
        <begin position="28"/>
        <end position="78"/>
    </location>
</feature>
<proteinExistence type="predicted"/>
<evidence type="ECO:0000256" key="6">
    <source>
        <dbReference type="ARBA" id="ARBA00023087"/>
    </source>
</evidence>
<dbReference type="RefSeq" id="WP_201883096.1">
    <property type="nucleotide sequence ID" value="NZ_JAERRF010000050.1"/>
</dbReference>
<evidence type="ECO:0000256" key="2">
    <source>
        <dbReference type="ARBA" id="ARBA00022512"/>
    </source>
</evidence>
<feature type="domain" description="Chaplin" evidence="9">
    <location>
        <begin position="39"/>
        <end position="78"/>
    </location>
</feature>
<keyword evidence="5" id="KW-0130">Cell adhesion</keyword>
<keyword evidence="6 7" id="KW-0034">Amyloid</keyword>
<evidence type="ECO:0000256" key="4">
    <source>
        <dbReference type="ARBA" id="ARBA00022729"/>
    </source>
</evidence>
<organism evidence="10 11">
    <name type="scientific">Streptomyces coffeae</name>
    <dbReference type="NCBI Taxonomy" id="621382"/>
    <lineage>
        <taxon>Bacteria</taxon>
        <taxon>Bacillati</taxon>
        <taxon>Actinomycetota</taxon>
        <taxon>Actinomycetes</taxon>
        <taxon>Kitasatosporales</taxon>
        <taxon>Streptomycetaceae</taxon>
        <taxon>Streptomyces</taxon>
    </lineage>
</organism>
<comment type="caution">
    <text evidence="10">The sequence shown here is derived from an EMBL/GenBank/DDBJ whole genome shotgun (WGS) entry which is preliminary data.</text>
</comment>
<keyword evidence="2" id="KW-0134">Cell wall</keyword>
<keyword evidence="3" id="KW-0964">Secreted</keyword>
<feature type="signal peptide" evidence="8">
    <location>
        <begin position="1"/>
        <end position="27"/>
    </location>
</feature>
<evidence type="ECO:0000259" key="9">
    <source>
        <dbReference type="PROSITE" id="PS51884"/>
    </source>
</evidence>
<name>A0ABS1NR26_9ACTN</name>
<evidence type="ECO:0000256" key="5">
    <source>
        <dbReference type="ARBA" id="ARBA00022889"/>
    </source>
</evidence>
<protein>
    <submittedName>
        <fullName evidence="10">Chaplin</fullName>
    </submittedName>
</protein>
<reference evidence="10 11" key="1">
    <citation type="submission" date="2021-01" db="EMBL/GenBank/DDBJ databases">
        <title>WGS of actinomycetes isolated from Thailand.</title>
        <authorList>
            <person name="Thawai C."/>
        </authorList>
    </citation>
    <scope>NUCLEOTIDE SEQUENCE [LARGE SCALE GENOMIC DNA]</scope>
    <source>
        <strain evidence="10 11">CA1R205</strain>
    </source>
</reference>
<evidence type="ECO:0000256" key="1">
    <source>
        <dbReference type="ARBA" id="ARBA00004191"/>
    </source>
</evidence>
<sequence>MKNIKKLAAITIAAGGLAMAGAGVASADTPQADGGAAMSPGVVSGNNVQAPVHVPVNVCGNTITAVGAMNATMPSPCM</sequence>
<accession>A0ABS1NR26</accession>
<comment type="subcellular location">
    <subcellularLocation>
        <location evidence="1">Secreted</location>
        <location evidence="1">Cell wall</location>
    </subcellularLocation>
</comment>
<dbReference type="EMBL" id="JAERRF010000050">
    <property type="protein sequence ID" value="MBL1102556.1"/>
    <property type="molecule type" value="Genomic_DNA"/>
</dbReference>
<keyword evidence="11" id="KW-1185">Reference proteome</keyword>
<dbReference type="Pfam" id="PF03777">
    <property type="entry name" value="ChpA-C"/>
    <property type="match status" value="1"/>
</dbReference>
<evidence type="ECO:0000256" key="8">
    <source>
        <dbReference type="SAM" id="SignalP"/>
    </source>
</evidence>